<organism evidence="2 3">
    <name type="scientific">Platanthera guangdongensis</name>
    <dbReference type="NCBI Taxonomy" id="2320717"/>
    <lineage>
        <taxon>Eukaryota</taxon>
        <taxon>Viridiplantae</taxon>
        <taxon>Streptophyta</taxon>
        <taxon>Embryophyta</taxon>
        <taxon>Tracheophyta</taxon>
        <taxon>Spermatophyta</taxon>
        <taxon>Magnoliopsida</taxon>
        <taxon>Liliopsida</taxon>
        <taxon>Asparagales</taxon>
        <taxon>Orchidaceae</taxon>
        <taxon>Orchidoideae</taxon>
        <taxon>Orchideae</taxon>
        <taxon>Orchidinae</taxon>
        <taxon>Platanthera</taxon>
    </lineage>
</organism>
<feature type="chain" id="PRO_5046223791" evidence="1">
    <location>
        <begin position="29"/>
        <end position="118"/>
    </location>
</feature>
<evidence type="ECO:0000313" key="3">
    <source>
        <dbReference type="Proteomes" id="UP001412067"/>
    </source>
</evidence>
<sequence length="118" mass="13107">MASPALPVVLTAFLVSFFLLDSVLLCSADPTDGFRHTLLTESNFLLQKPYNLASADCYSYSNGFKSYVFVPSGTSCVSIMQIHRAEGEKTATDAMLWVYDGELRFYVGALLENNVYNR</sequence>
<keyword evidence="3" id="KW-1185">Reference proteome</keyword>
<dbReference type="PANTHER" id="PTHR33681">
    <property type="entry name" value="BINDING PROTEIN, PUTATIVE, EXPRESSED-RELATED"/>
    <property type="match status" value="1"/>
</dbReference>
<keyword evidence="1" id="KW-0732">Signal</keyword>
<protein>
    <submittedName>
        <fullName evidence="2">Uncharacterized protein</fullName>
    </submittedName>
</protein>
<dbReference type="PANTHER" id="PTHR33681:SF8">
    <property type="entry name" value="BINDING PROTEIN, PUTATIVE-RELATED"/>
    <property type="match status" value="1"/>
</dbReference>
<gene>
    <name evidence="2" type="ORF">KSP40_PGU020672</name>
</gene>
<reference evidence="2 3" key="1">
    <citation type="journal article" date="2022" name="Nat. Plants">
        <title>Genomes of leafy and leafless Platanthera orchids illuminate the evolution of mycoheterotrophy.</title>
        <authorList>
            <person name="Li M.H."/>
            <person name="Liu K.W."/>
            <person name="Li Z."/>
            <person name="Lu H.C."/>
            <person name="Ye Q.L."/>
            <person name="Zhang D."/>
            <person name="Wang J.Y."/>
            <person name="Li Y.F."/>
            <person name="Zhong Z.M."/>
            <person name="Liu X."/>
            <person name="Yu X."/>
            <person name="Liu D.K."/>
            <person name="Tu X.D."/>
            <person name="Liu B."/>
            <person name="Hao Y."/>
            <person name="Liao X.Y."/>
            <person name="Jiang Y.T."/>
            <person name="Sun W.H."/>
            <person name="Chen J."/>
            <person name="Chen Y.Q."/>
            <person name="Ai Y."/>
            <person name="Zhai J.W."/>
            <person name="Wu S.S."/>
            <person name="Zhou Z."/>
            <person name="Hsiao Y.Y."/>
            <person name="Wu W.L."/>
            <person name="Chen Y.Y."/>
            <person name="Lin Y.F."/>
            <person name="Hsu J.L."/>
            <person name="Li C.Y."/>
            <person name="Wang Z.W."/>
            <person name="Zhao X."/>
            <person name="Zhong W.Y."/>
            <person name="Ma X.K."/>
            <person name="Ma L."/>
            <person name="Huang J."/>
            <person name="Chen G.Z."/>
            <person name="Huang M.Z."/>
            <person name="Huang L."/>
            <person name="Peng D.H."/>
            <person name="Luo Y.B."/>
            <person name="Zou S.Q."/>
            <person name="Chen S.P."/>
            <person name="Lan S."/>
            <person name="Tsai W.C."/>
            <person name="Van de Peer Y."/>
            <person name="Liu Z.J."/>
        </authorList>
    </citation>
    <scope>NUCLEOTIDE SEQUENCE [LARGE SCALE GENOMIC DNA]</scope>
    <source>
        <strain evidence="2">Lor288</strain>
    </source>
</reference>
<evidence type="ECO:0000256" key="1">
    <source>
        <dbReference type="SAM" id="SignalP"/>
    </source>
</evidence>
<feature type="signal peptide" evidence="1">
    <location>
        <begin position="1"/>
        <end position="28"/>
    </location>
</feature>
<name>A0ABR2MNT1_9ASPA</name>
<accession>A0ABR2MNT1</accession>
<dbReference type="EMBL" id="JBBWWR010000005">
    <property type="protein sequence ID" value="KAK8965848.1"/>
    <property type="molecule type" value="Genomic_DNA"/>
</dbReference>
<evidence type="ECO:0000313" key="2">
    <source>
        <dbReference type="EMBL" id="KAK8965848.1"/>
    </source>
</evidence>
<proteinExistence type="predicted"/>
<dbReference type="Proteomes" id="UP001412067">
    <property type="component" value="Unassembled WGS sequence"/>
</dbReference>
<comment type="caution">
    <text evidence="2">The sequence shown here is derived from an EMBL/GenBank/DDBJ whole genome shotgun (WGS) entry which is preliminary data.</text>
</comment>